<evidence type="ECO:0000259" key="1">
    <source>
        <dbReference type="Pfam" id="PF05239"/>
    </source>
</evidence>
<organism evidence="2 3">
    <name type="scientific">Halorussus aquaticus</name>
    <dbReference type="NCBI Taxonomy" id="2953748"/>
    <lineage>
        <taxon>Archaea</taxon>
        <taxon>Methanobacteriati</taxon>
        <taxon>Methanobacteriota</taxon>
        <taxon>Stenosarchaea group</taxon>
        <taxon>Halobacteria</taxon>
        <taxon>Halobacteriales</taxon>
        <taxon>Haladaptataceae</taxon>
        <taxon>Halorussus</taxon>
    </lineage>
</organism>
<sequence>MDGTPQEITSLVGREVYSNNGVFVGEVEDVQLNVQACAVTGIALGELNRELFSDVVGGENGVMIPYRWVRAVGDVVLINDTIERLRQPDAEGDEEVAV</sequence>
<comment type="caution">
    <text evidence="2">The sequence shown here is derived from an EMBL/GenBank/DDBJ whole genome shotgun (WGS) entry which is preliminary data.</text>
</comment>
<gene>
    <name evidence="2" type="ORF">ACFO9K_01565</name>
</gene>
<dbReference type="Pfam" id="PF05239">
    <property type="entry name" value="PRC"/>
    <property type="match status" value="1"/>
</dbReference>
<evidence type="ECO:0000313" key="3">
    <source>
        <dbReference type="Proteomes" id="UP001595945"/>
    </source>
</evidence>
<reference evidence="2 3" key="1">
    <citation type="journal article" date="2019" name="Int. J. Syst. Evol. Microbiol.">
        <title>The Global Catalogue of Microorganisms (GCM) 10K type strain sequencing project: providing services to taxonomists for standard genome sequencing and annotation.</title>
        <authorList>
            <consortium name="The Broad Institute Genomics Platform"/>
            <consortium name="The Broad Institute Genome Sequencing Center for Infectious Disease"/>
            <person name="Wu L."/>
            <person name="Ma J."/>
        </authorList>
    </citation>
    <scope>NUCLEOTIDE SEQUENCE [LARGE SCALE GENOMIC DNA]</scope>
    <source>
        <strain evidence="2 3">XZYJ18</strain>
    </source>
</reference>
<name>A0ABD5PWY3_9EURY</name>
<keyword evidence="3" id="KW-1185">Reference proteome</keyword>
<evidence type="ECO:0000313" key="2">
    <source>
        <dbReference type="EMBL" id="MFC4822939.1"/>
    </source>
</evidence>
<dbReference type="SUPFAM" id="SSF50346">
    <property type="entry name" value="PRC-barrel domain"/>
    <property type="match status" value="1"/>
</dbReference>
<feature type="domain" description="PRC-barrel" evidence="1">
    <location>
        <begin position="8"/>
        <end position="82"/>
    </location>
</feature>
<dbReference type="EMBL" id="JBHSHT010000001">
    <property type="protein sequence ID" value="MFC4822939.1"/>
    <property type="molecule type" value="Genomic_DNA"/>
</dbReference>
<protein>
    <submittedName>
        <fullName evidence="2">PRC-barrel domain-containing protein</fullName>
    </submittedName>
</protein>
<accession>A0ABD5PWY3</accession>
<dbReference type="PANTHER" id="PTHR38137:SF1">
    <property type="entry name" value="PRC-BARREL DOMAIN-CONTAINING PROTEIN"/>
    <property type="match status" value="1"/>
</dbReference>
<dbReference type="Gene3D" id="2.30.30.240">
    <property type="entry name" value="PRC-barrel domain"/>
    <property type="match status" value="1"/>
</dbReference>
<dbReference type="RefSeq" id="WP_254267555.1">
    <property type="nucleotide sequence ID" value="NZ_CP100400.1"/>
</dbReference>
<dbReference type="GeneID" id="73046016"/>
<dbReference type="PANTHER" id="PTHR38137">
    <property type="entry name" value="PRC-BARREL DOMAIN PROTEIN"/>
    <property type="match status" value="1"/>
</dbReference>
<dbReference type="AlphaFoldDB" id="A0ABD5PWY3"/>
<proteinExistence type="predicted"/>
<dbReference type="InterPro" id="IPR027275">
    <property type="entry name" value="PRC-brl_dom"/>
</dbReference>
<dbReference type="Proteomes" id="UP001595945">
    <property type="component" value="Unassembled WGS sequence"/>
</dbReference>
<dbReference type="InterPro" id="IPR011033">
    <property type="entry name" value="PRC_barrel-like_sf"/>
</dbReference>